<gene>
    <name evidence="4" type="ORF">LX69_00215</name>
</gene>
<dbReference type="PANTHER" id="PTHR46429:SF1">
    <property type="entry name" value="23S RRNA (GUANOSINE-2'-O-)-METHYLTRANSFERASE RLMB"/>
    <property type="match status" value="1"/>
</dbReference>
<dbReference type="Gene3D" id="3.40.1280.10">
    <property type="match status" value="1"/>
</dbReference>
<dbReference type="GO" id="GO:0008173">
    <property type="term" value="F:RNA methyltransferase activity"/>
    <property type="evidence" value="ECO:0007669"/>
    <property type="project" value="InterPro"/>
</dbReference>
<accession>A0A2W7NLN0</accession>
<evidence type="ECO:0000256" key="1">
    <source>
        <dbReference type="ARBA" id="ARBA00022603"/>
    </source>
</evidence>
<dbReference type="Pfam" id="PF00588">
    <property type="entry name" value="SpoU_methylase"/>
    <property type="match status" value="1"/>
</dbReference>
<dbReference type="GO" id="GO:0006396">
    <property type="term" value="P:RNA processing"/>
    <property type="evidence" value="ECO:0007669"/>
    <property type="project" value="InterPro"/>
</dbReference>
<dbReference type="GO" id="GO:0032259">
    <property type="term" value="P:methylation"/>
    <property type="evidence" value="ECO:0007669"/>
    <property type="project" value="UniProtKB-KW"/>
</dbReference>
<keyword evidence="5" id="KW-1185">Reference proteome</keyword>
<evidence type="ECO:0000313" key="5">
    <source>
        <dbReference type="Proteomes" id="UP000249239"/>
    </source>
</evidence>
<dbReference type="AlphaFoldDB" id="A0A2W7NLN0"/>
<dbReference type="InterPro" id="IPR004441">
    <property type="entry name" value="rRNA_MeTrfase_TrmH"/>
</dbReference>
<dbReference type="RefSeq" id="WP_111443936.1">
    <property type="nucleotide sequence ID" value="NZ_QKZK01000001.1"/>
</dbReference>
<organism evidence="4 5">
    <name type="scientific">Breznakibacter xylanolyticus</name>
    <dbReference type="NCBI Taxonomy" id="990"/>
    <lineage>
        <taxon>Bacteria</taxon>
        <taxon>Pseudomonadati</taxon>
        <taxon>Bacteroidota</taxon>
        <taxon>Bacteroidia</taxon>
        <taxon>Marinilabiliales</taxon>
        <taxon>Marinilabiliaceae</taxon>
        <taxon>Breznakibacter</taxon>
    </lineage>
</organism>
<dbReference type="PANTHER" id="PTHR46429">
    <property type="entry name" value="23S RRNA (GUANOSINE-2'-O-)-METHYLTRANSFERASE RLMB"/>
    <property type="match status" value="1"/>
</dbReference>
<dbReference type="InterPro" id="IPR001537">
    <property type="entry name" value="SpoU_MeTrfase"/>
</dbReference>
<comment type="caution">
    <text evidence="4">The sequence shown here is derived from an EMBL/GenBank/DDBJ whole genome shotgun (WGS) entry which is preliminary data.</text>
</comment>
<dbReference type="GO" id="GO:0003723">
    <property type="term" value="F:RNA binding"/>
    <property type="evidence" value="ECO:0007669"/>
    <property type="project" value="InterPro"/>
</dbReference>
<name>A0A2W7NLN0_9BACT</name>
<evidence type="ECO:0000259" key="3">
    <source>
        <dbReference type="Pfam" id="PF00588"/>
    </source>
</evidence>
<evidence type="ECO:0000256" key="2">
    <source>
        <dbReference type="ARBA" id="ARBA00022679"/>
    </source>
</evidence>
<sequence>MRKLHLTELNRLSLKEFKESEKFPIVVILDNIRSLHNVGSIFRTCDALRLEKVFLCGITATPPHNEIHKSALGAEDAMDWEYVEKTEDAVTRLREQGYIICSVEQVENSTMLTDINAFPNKKYAFIMGNEVKGIQQHVINMSDYCIEIPQYGTKHSFNVSVSAGIVLWEIFKQIH</sequence>
<proteinExistence type="predicted"/>
<dbReference type="InterPro" id="IPR029026">
    <property type="entry name" value="tRNA_m1G_MTases_N"/>
</dbReference>
<dbReference type="OrthoDB" id="9795352at2"/>
<dbReference type="Proteomes" id="UP000249239">
    <property type="component" value="Unassembled WGS sequence"/>
</dbReference>
<dbReference type="EMBL" id="QKZK01000001">
    <property type="protein sequence ID" value="PZX20790.1"/>
    <property type="molecule type" value="Genomic_DNA"/>
</dbReference>
<protein>
    <submittedName>
        <fullName evidence="4">SpoU rRNA methylase family protein</fullName>
    </submittedName>
</protein>
<keyword evidence="2" id="KW-0808">Transferase</keyword>
<feature type="domain" description="tRNA/rRNA methyltransferase SpoU type" evidence="3">
    <location>
        <begin position="25"/>
        <end position="168"/>
    </location>
</feature>
<dbReference type="CDD" id="cd18097">
    <property type="entry name" value="SpoU-like"/>
    <property type="match status" value="1"/>
</dbReference>
<dbReference type="GO" id="GO:0005829">
    <property type="term" value="C:cytosol"/>
    <property type="evidence" value="ECO:0007669"/>
    <property type="project" value="TreeGrafter"/>
</dbReference>
<dbReference type="SUPFAM" id="SSF75217">
    <property type="entry name" value="alpha/beta knot"/>
    <property type="match status" value="1"/>
</dbReference>
<reference evidence="4 5" key="1">
    <citation type="submission" date="2018-06" db="EMBL/GenBank/DDBJ databases">
        <title>Genomic Encyclopedia of Archaeal and Bacterial Type Strains, Phase II (KMG-II): from individual species to whole genera.</title>
        <authorList>
            <person name="Goeker M."/>
        </authorList>
    </citation>
    <scope>NUCLEOTIDE SEQUENCE [LARGE SCALE GENOMIC DNA]</scope>
    <source>
        <strain evidence="4 5">DSM 6779</strain>
    </source>
</reference>
<evidence type="ECO:0000313" key="4">
    <source>
        <dbReference type="EMBL" id="PZX20790.1"/>
    </source>
</evidence>
<dbReference type="InterPro" id="IPR029028">
    <property type="entry name" value="Alpha/beta_knot_MTases"/>
</dbReference>
<keyword evidence="1 4" id="KW-0489">Methyltransferase</keyword>